<dbReference type="SMART" id="SM00382">
    <property type="entry name" value="AAA"/>
    <property type="match status" value="1"/>
</dbReference>
<feature type="domain" description="ABC transporter" evidence="5">
    <location>
        <begin position="6"/>
        <end position="225"/>
    </location>
</feature>
<dbReference type="EMBL" id="SVCM01000039">
    <property type="protein sequence ID" value="MBE6059216.1"/>
    <property type="molecule type" value="Genomic_DNA"/>
</dbReference>
<dbReference type="InterPro" id="IPR017871">
    <property type="entry name" value="ABC_transporter-like_CS"/>
</dbReference>
<dbReference type="AlphaFoldDB" id="A0A927ZKV5"/>
<evidence type="ECO:0000313" key="7">
    <source>
        <dbReference type="Proteomes" id="UP000768462"/>
    </source>
</evidence>
<dbReference type="PANTHER" id="PTHR43335:SF4">
    <property type="entry name" value="ABC TRANSPORTER, ATP-BINDING PROTEIN"/>
    <property type="match status" value="1"/>
</dbReference>
<dbReference type="SUPFAM" id="SSF52540">
    <property type="entry name" value="P-loop containing nucleoside triphosphate hydrolases"/>
    <property type="match status" value="1"/>
</dbReference>
<name>A0A927ZKV5_9CLOT</name>
<evidence type="ECO:0000256" key="3">
    <source>
        <dbReference type="ARBA" id="ARBA00022741"/>
    </source>
</evidence>
<dbReference type="InterPro" id="IPR003593">
    <property type="entry name" value="AAA+_ATPase"/>
</dbReference>
<evidence type="ECO:0000256" key="2">
    <source>
        <dbReference type="ARBA" id="ARBA00022448"/>
    </source>
</evidence>
<comment type="caution">
    <text evidence="6">The sequence shown here is derived from an EMBL/GenBank/DDBJ whole genome shotgun (WGS) entry which is preliminary data.</text>
</comment>
<keyword evidence="4 6" id="KW-0067">ATP-binding</keyword>
<evidence type="ECO:0000259" key="5">
    <source>
        <dbReference type="PROSITE" id="PS50893"/>
    </source>
</evidence>
<keyword evidence="3" id="KW-0547">Nucleotide-binding</keyword>
<organism evidence="6 7">
    <name type="scientific">Clostridium sulfidigenes</name>
    <dbReference type="NCBI Taxonomy" id="318464"/>
    <lineage>
        <taxon>Bacteria</taxon>
        <taxon>Bacillati</taxon>
        <taxon>Bacillota</taxon>
        <taxon>Clostridia</taxon>
        <taxon>Eubacteriales</taxon>
        <taxon>Clostridiaceae</taxon>
        <taxon>Clostridium</taxon>
    </lineage>
</organism>
<dbReference type="GO" id="GO:0005524">
    <property type="term" value="F:ATP binding"/>
    <property type="evidence" value="ECO:0007669"/>
    <property type="project" value="UniProtKB-KW"/>
</dbReference>
<evidence type="ECO:0000256" key="1">
    <source>
        <dbReference type="ARBA" id="ARBA00005417"/>
    </source>
</evidence>
<dbReference type="PANTHER" id="PTHR43335">
    <property type="entry name" value="ABC TRANSPORTER, ATP-BINDING PROTEIN"/>
    <property type="match status" value="1"/>
</dbReference>
<protein>
    <submittedName>
        <fullName evidence="6">ATP-binding cassette domain-containing protein</fullName>
    </submittedName>
</protein>
<reference evidence="6" key="1">
    <citation type="submission" date="2019-04" db="EMBL/GenBank/DDBJ databases">
        <title>Evolution of Biomass-Degrading Anaerobic Consortia Revealed by Metagenomics.</title>
        <authorList>
            <person name="Peng X."/>
        </authorList>
    </citation>
    <scope>NUCLEOTIDE SEQUENCE</scope>
    <source>
        <strain evidence="6">SIG254</strain>
    </source>
</reference>
<dbReference type="Pfam" id="PF00005">
    <property type="entry name" value="ABC_tran"/>
    <property type="match status" value="1"/>
</dbReference>
<dbReference type="Proteomes" id="UP000768462">
    <property type="component" value="Unassembled WGS sequence"/>
</dbReference>
<dbReference type="Gene3D" id="3.40.50.300">
    <property type="entry name" value="P-loop containing nucleotide triphosphate hydrolases"/>
    <property type="match status" value="1"/>
</dbReference>
<dbReference type="GO" id="GO:0016887">
    <property type="term" value="F:ATP hydrolysis activity"/>
    <property type="evidence" value="ECO:0007669"/>
    <property type="project" value="InterPro"/>
</dbReference>
<evidence type="ECO:0000313" key="6">
    <source>
        <dbReference type="EMBL" id="MBE6059216.1"/>
    </source>
</evidence>
<dbReference type="PROSITE" id="PS00211">
    <property type="entry name" value="ABC_TRANSPORTER_1"/>
    <property type="match status" value="1"/>
</dbReference>
<comment type="similarity">
    <text evidence="1">Belongs to the ABC transporter superfamily.</text>
</comment>
<dbReference type="PROSITE" id="PS50893">
    <property type="entry name" value="ABC_TRANSPORTER_2"/>
    <property type="match status" value="1"/>
</dbReference>
<dbReference type="InterPro" id="IPR027417">
    <property type="entry name" value="P-loop_NTPase"/>
</dbReference>
<sequence length="225" mass="25243">MGQSYIELKNVTKEINGNLILSNINLNLDRGKIYGIKGKNGSGKTMLFRAICGFIRTDGSVIVDGKAIGKDGSYPDSIGVLLENPGFLPNYSGFKNLKYLAEINNKINDNDITNILKEVGLDPTEKKSFRKYSLGMKQKLGIAQAIMENPDVVILDEPTNALDEESVKKINSMIVKLKNDNKLVLISNHNRDELEMICDEIYSIENGKIYDHMVIREENNNEKEE</sequence>
<gene>
    <name evidence="6" type="ORF">E7215_03440</name>
</gene>
<keyword evidence="2" id="KW-0813">Transport</keyword>
<evidence type="ECO:0000256" key="4">
    <source>
        <dbReference type="ARBA" id="ARBA00022840"/>
    </source>
</evidence>
<proteinExistence type="inferred from homology"/>
<dbReference type="InterPro" id="IPR003439">
    <property type="entry name" value="ABC_transporter-like_ATP-bd"/>
</dbReference>
<accession>A0A927ZKV5</accession>